<evidence type="ECO:0000313" key="2">
    <source>
        <dbReference type="EMBL" id="TZF90351.1"/>
    </source>
</evidence>
<name>A0A5D8Z6E5_9GAMM</name>
<keyword evidence="1" id="KW-0812">Transmembrane</keyword>
<feature type="transmembrane region" description="Helical" evidence="1">
    <location>
        <begin position="79"/>
        <end position="99"/>
    </location>
</feature>
<dbReference type="AlphaFoldDB" id="A0A5D8Z6E5"/>
<evidence type="ECO:0000256" key="1">
    <source>
        <dbReference type="SAM" id="Phobius"/>
    </source>
</evidence>
<gene>
    <name evidence="2" type="ORF">FW784_05665</name>
</gene>
<dbReference type="EMBL" id="VTRV01000042">
    <property type="protein sequence ID" value="TZF90351.1"/>
    <property type="molecule type" value="Genomic_DNA"/>
</dbReference>
<comment type="caution">
    <text evidence="2">The sequence shown here is derived from an EMBL/GenBank/DDBJ whole genome shotgun (WGS) entry which is preliminary data.</text>
</comment>
<accession>A0A5D8Z6E5</accession>
<dbReference type="Proteomes" id="UP000323164">
    <property type="component" value="Unassembled WGS sequence"/>
</dbReference>
<sequence length="100" mass="10717">MAAGVAAAVGRERRRVVEALRAAGATSAQQAVSADRVGHVRFHVIARLEARGVIHRTDDGRVWLDEAAWEVFNARLHRIALVMVGVALVAILVAAGMSLR</sequence>
<evidence type="ECO:0008006" key="4">
    <source>
        <dbReference type="Google" id="ProtNLM"/>
    </source>
</evidence>
<proteinExistence type="predicted"/>
<organism evidence="2 3">
    <name type="scientific">Cognatilysobacter lacus</name>
    <dbReference type="NCBI Taxonomy" id="1643323"/>
    <lineage>
        <taxon>Bacteria</taxon>
        <taxon>Pseudomonadati</taxon>
        <taxon>Pseudomonadota</taxon>
        <taxon>Gammaproteobacteria</taxon>
        <taxon>Lysobacterales</taxon>
        <taxon>Lysobacteraceae</taxon>
        <taxon>Cognatilysobacter</taxon>
    </lineage>
</organism>
<keyword evidence="3" id="KW-1185">Reference proteome</keyword>
<keyword evidence="1" id="KW-0472">Membrane</keyword>
<protein>
    <recommendedName>
        <fullName evidence="4">ArsR family transcriptional regulator</fullName>
    </recommendedName>
</protein>
<dbReference type="RefSeq" id="WP_149352383.1">
    <property type="nucleotide sequence ID" value="NZ_VTRV01000042.1"/>
</dbReference>
<reference evidence="2 3" key="1">
    <citation type="submission" date="2019-08" db="EMBL/GenBank/DDBJ databases">
        <title>Draft genome sequence of Lysobacter sp. UKS-15.</title>
        <authorList>
            <person name="Im W.-T."/>
        </authorList>
    </citation>
    <scope>NUCLEOTIDE SEQUENCE [LARGE SCALE GENOMIC DNA]</scope>
    <source>
        <strain evidence="2 3">UKS-15</strain>
    </source>
</reference>
<keyword evidence="1" id="KW-1133">Transmembrane helix</keyword>
<evidence type="ECO:0000313" key="3">
    <source>
        <dbReference type="Proteomes" id="UP000323164"/>
    </source>
</evidence>